<dbReference type="AlphaFoldDB" id="A0A146KK54"/>
<accession>A0A146KK54</accession>
<organism evidence="1">
    <name type="scientific">Trepomonas sp. PC1</name>
    <dbReference type="NCBI Taxonomy" id="1076344"/>
    <lineage>
        <taxon>Eukaryota</taxon>
        <taxon>Metamonada</taxon>
        <taxon>Diplomonadida</taxon>
        <taxon>Hexamitidae</taxon>
        <taxon>Hexamitinae</taxon>
        <taxon>Trepomonas</taxon>
    </lineage>
</organism>
<gene>
    <name evidence="1" type="ORF">TPC1_11312</name>
</gene>
<dbReference type="EMBL" id="GDID01000977">
    <property type="protein sequence ID" value="JAP95629.1"/>
    <property type="molecule type" value="Transcribed_RNA"/>
</dbReference>
<sequence length="380" mass="44036">FACDFHGNEQHMYKLKQIINQIYPDIFIYLGDFSPNRFMYDNPQKCDDYNQKVFFPIIQELDVKKKYVMPGNTDFHVNNVEYLKQFTDPSKFEFITEGIRAISPKVSVYFQSLTKLSPHSLKDGETFDELEFKNESVSRIVSEPCSRQRFGSLHVQQYNSAQVEEKLLNQHFEIQFVKQESVATCGAISKHFSSTKQDSIIFSDALIYSQSFFQKINVFDLQRSNAPDWFIQQTKRSLQSRFLDAENAQIWASHGPMFNTVADRTRSNQHVGSEGMRLAFEVLQPNLIVSGHIHETCRDGQYKQWEKLDDKESCIVAVGNEGLVMPYCLQVSFVVAEVDENGKVLKVDRISEDVGKYNDTEEALVQWKLTAKRLEMMKDQ</sequence>
<protein>
    <submittedName>
        <fullName evidence="1">Calcineurin-like phosphoesterase</fullName>
    </submittedName>
</protein>
<reference evidence="1" key="1">
    <citation type="submission" date="2015-07" db="EMBL/GenBank/DDBJ databases">
        <title>Adaptation to a free-living lifestyle via gene acquisitions in the diplomonad Trepomonas sp. PC1.</title>
        <authorList>
            <person name="Xu F."/>
            <person name="Jerlstrom-Hultqvist J."/>
            <person name="Kolisko M."/>
            <person name="Simpson A.G.B."/>
            <person name="Roger A.J."/>
            <person name="Svard S.G."/>
            <person name="Andersson J.O."/>
        </authorList>
    </citation>
    <scope>NUCLEOTIDE SEQUENCE</scope>
    <source>
        <strain evidence="1">PC1</strain>
    </source>
</reference>
<evidence type="ECO:0000313" key="1">
    <source>
        <dbReference type="EMBL" id="JAP95629.1"/>
    </source>
</evidence>
<dbReference type="SUPFAM" id="SSF56300">
    <property type="entry name" value="Metallo-dependent phosphatases"/>
    <property type="match status" value="1"/>
</dbReference>
<proteinExistence type="predicted"/>
<name>A0A146KK54_9EUKA</name>
<feature type="non-terminal residue" evidence="1">
    <location>
        <position position="1"/>
    </location>
</feature>
<dbReference type="Gene3D" id="3.60.21.10">
    <property type="match status" value="1"/>
</dbReference>
<dbReference type="InterPro" id="IPR029052">
    <property type="entry name" value="Metallo-depent_PP-like"/>
</dbReference>